<organism evidence="1 2">
    <name type="scientific">Corynebacterium glutamicum (strain ATCC 13032 / DSM 20300 / JCM 1318 / BCRC 11384 / CCUG 27702 / LMG 3730 / NBRC 12168 / NCIMB 10025 / NRRL B-2784 / 534)</name>
    <dbReference type="NCBI Taxonomy" id="196627"/>
    <lineage>
        <taxon>Bacteria</taxon>
        <taxon>Bacillati</taxon>
        <taxon>Actinomycetota</taxon>
        <taxon>Actinomycetes</taxon>
        <taxon>Mycobacteriales</taxon>
        <taxon>Corynebacteriaceae</taxon>
        <taxon>Corynebacterium</taxon>
    </lineage>
</organism>
<dbReference type="BioCyc" id="CORYNE:G18NG-10627-MONOMER"/>
<dbReference type="AlphaFoldDB" id="Q8NRJ3"/>
<gene>
    <name evidence="1" type="ordered locus">Cgl1055</name>
</gene>
<dbReference type="KEGG" id="cgl:Cgl1055"/>
<dbReference type="RefSeq" id="WP_011014083.1">
    <property type="nucleotide sequence ID" value="NC_003450.3"/>
</dbReference>
<dbReference type="KEGG" id="cgb:cg1201"/>
<dbReference type="GeneID" id="44156731"/>
<dbReference type="HOGENOM" id="CLU_3097819_0_0_11"/>
<keyword evidence="2" id="KW-1185">Reference proteome</keyword>
<evidence type="ECO:0000313" key="2">
    <source>
        <dbReference type="Proteomes" id="UP000000582"/>
    </source>
</evidence>
<dbReference type="PATRIC" id="fig|196627.13.peg.1034"/>
<evidence type="ECO:0000313" key="1">
    <source>
        <dbReference type="EMBL" id="BAB98448.1"/>
    </source>
</evidence>
<name>Q8NRJ3_CORGL</name>
<dbReference type="EMBL" id="BA000036">
    <property type="protein sequence ID" value="BAB98448.1"/>
    <property type="molecule type" value="Genomic_DNA"/>
</dbReference>
<protein>
    <submittedName>
        <fullName evidence="1">Uncharacterized protein</fullName>
    </submittedName>
</protein>
<proteinExistence type="predicted"/>
<accession>Q8NRJ3</accession>
<reference evidence="2" key="1">
    <citation type="journal article" date="2003" name="Appl. Microbiol. Biotechnol.">
        <title>The Corynebacterium glutamicum genome: features and impacts on biotechnological processes.</title>
        <authorList>
            <person name="Ikeda M."/>
            <person name="Nakagawa S."/>
        </authorList>
    </citation>
    <scope>NUCLEOTIDE SEQUENCE [LARGE SCALE GENOMIC DNA]</scope>
    <source>
        <strain evidence="2">ATCC 13032 / DSM 20300 / BCRC 11384 / JCM 1318 / LMG 3730 / NCIMB 10025</strain>
    </source>
</reference>
<accession>Q6M6B1</accession>
<dbReference type="Proteomes" id="UP000000582">
    <property type="component" value="Chromosome"/>
</dbReference>
<sequence length="51" mass="5459">MPGLTVDWDTLLDPYDSEQSVVVWTGKPGSNTHKSLMVLAGLAKAKTSNAQ</sequence>